<proteinExistence type="predicted"/>
<comment type="caution">
    <text evidence="2">The sequence shown here is derived from an EMBL/GenBank/DDBJ whole genome shotgun (WGS) entry which is preliminary data.</text>
</comment>
<dbReference type="InterPro" id="IPR025164">
    <property type="entry name" value="Toastrack_DUF4097"/>
</dbReference>
<accession>A0A437SX23</accession>
<protein>
    <recommendedName>
        <fullName evidence="1">DUF4097 domain-containing protein</fullName>
    </recommendedName>
</protein>
<dbReference type="PROSITE" id="PS51257">
    <property type="entry name" value="PROKAR_LIPOPROTEIN"/>
    <property type="match status" value="1"/>
</dbReference>
<evidence type="ECO:0000313" key="3">
    <source>
        <dbReference type="Proteomes" id="UP000288291"/>
    </source>
</evidence>
<evidence type="ECO:0000259" key="1">
    <source>
        <dbReference type="Pfam" id="PF13349"/>
    </source>
</evidence>
<dbReference type="RefSeq" id="WP_103660613.1">
    <property type="nucleotide sequence ID" value="NZ_ML136873.1"/>
</dbReference>
<dbReference type="Pfam" id="PF13349">
    <property type="entry name" value="DUF4097"/>
    <property type="match status" value="1"/>
</dbReference>
<dbReference type="EMBL" id="RXIA01000004">
    <property type="protein sequence ID" value="RVU71461.1"/>
    <property type="molecule type" value="Genomic_DNA"/>
</dbReference>
<organism evidence="2 3">
    <name type="scientific">Lactobacillus xujianguonis</name>
    <dbReference type="NCBI Taxonomy" id="2495899"/>
    <lineage>
        <taxon>Bacteria</taxon>
        <taxon>Bacillati</taxon>
        <taxon>Bacillota</taxon>
        <taxon>Bacilli</taxon>
        <taxon>Lactobacillales</taxon>
        <taxon>Lactobacillaceae</taxon>
        <taxon>Lactobacillus</taxon>
    </lineage>
</organism>
<gene>
    <name evidence="2" type="ORF">EJK17_01810</name>
</gene>
<dbReference type="AlphaFoldDB" id="A0A437SX23"/>
<name>A0A437SX23_9LACO</name>
<dbReference type="Proteomes" id="UP000288291">
    <property type="component" value="Unassembled WGS sequence"/>
</dbReference>
<evidence type="ECO:0000313" key="2">
    <source>
        <dbReference type="EMBL" id="RVU71461.1"/>
    </source>
</evidence>
<keyword evidence="3" id="KW-1185">Reference proteome</keyword>
<sequence>MKKRILLITLLLTLTFTLTGCRLGLHPHTNAGPTIYRTLTKQNFNEIDANVSLLDFKLKPSDTSKVVFHGGKKLTPQVKVKNGKLIIREKHHFLITINDNQENLLTIYLPRQQLKRIAIDTSDGDITSNGKIAANKLDLSSDDGDITADFLQVNKGSVSSDDGDLQINRLRSTAGFKADSDDGDITINNSNATGFDLSSDDGDVTCRGHNYDDDAGGSYQHHRRSKNVLIAHSDDGDVEVN</sequence>
<feature type="domain" description="DUF4097" evidence="1">
    <location>
        <begin position="45"/>
        <end position="209"/>
    </location>
</feature>
<reference evidence="2 3" key="1">
    <citation type="submission" date="2018-12" db="EMBL/GenBank/DDBJ databases">
        <authorList>
            <person name="Meng J."/>
        </authorList>
    </citation>
    <scope>NUCLEOTIDE SEQUENCE [LARGE SCALE GENOMIC DNA]</scope>
    <source>
        <strain evidence="2 3">HT111-2</strain>
    </source>
</reference>